<evidence type="ECO:0000313" key="9">
    <source>
        <dbReference type="RefSeq" id="XP_004748531.2"/>
    </source>
</evidence>
<dbReference type="KEGG" id="mpuf:101687771"/>
<dbReference type="GO" id="GO:0034116">
    <property type="term" value="P:positive regulation of heterotypic cell-cell adhesion"/>
    <property type="evidence" value="ECO:0007669"/>
    <property type="project" value="TreeGrafter"/>
</dbReference>
<dbReference type="InterPro" id="IPR014716">
    <property type="entry name" value="Fibrinogen_a/b/g_C_1"/>
</dbReference>
<evidence type="ECO:0000313" key="8">
    <source>
        <dbReference type="Proteomes" id="UP000000715"/>
    </source>
</evidence>
<organism evidence="8 9">
    <name type="scientific">Mustela putorius furo</name>
    <name type="common">European domestic ferret</name>
    <name type="synonym">Mustela furo</name>
    <dbReference type="NCBI Taxonomy" id="9669"/>
    <lineage>
        <taxon>Eukaryota</taxon>
        <taxon>Metazoa</taxon>
        <taxon>Chordata</taxon>
        <taxon>Craniata</taxon>
        <taxon>Vertebrata</taxon>
        <taxon>Euteleostomi</taxon>
        <taxon>Mammalia</taxon>
        <taxon>Eutheria</taxon>
        <taxon>Laurasiatheria</taxon>
        <taxon>Carnivora</taxon>
        <taxon>Caniformia</taxon>
        <taxon>Musteloidea</taxon>
        <taxon>Mustelidae</taxon>
        <taxon>Mustelinae</taxon>
        <taxon>Mustela</taxon>
    </lineage>
</organism>
<dbReference type="GO" id="GO:0005201">
    <property type="term" value="F:extracellular matrix structural constituent"/>
    <property type="evidence" value="ECO:0007669"/>
    <property type="project" value="TreeGrafter"/>
</dbReference>
<dbReference type="GO" id="GO:0070527">
    <property type="term" value="P:platelet aggregation"/>
    <property type="evidence" value="ECO:0007669"/>
    <property type="project" value="TreeGrafter"/>
</dbReference>
<dbReference type="GeneID" id="101687771"/>
<accession>A0A8U0STK7</accession>
<dbReference type="GO" id="GO:0030674">
    <property type="term" value="F:protein-macromolecule adaptor activity"/>
    <property type="evidence" value="ECO:0007669"/>
    <property type="project" value="TreeGrafter"/>
</dbReference>
<protein>
    <submittedName>
        <fullName evidence="9">Angiopoietin-related protein 6</fullName>
    </submittedName>
</protein>
<evidence type="ECO:0000256" key="2">
    <source>
        <dbReference type="ARBA" id="ARBA00022525"/>
    </source>
</evidence>
<dbReference type="InterPro" id="IPR037579">
    <property type="entry name" value="FIB_ANG-like"/>
</dbReference>
<dbReference type="SUPFAM" id="SSF56496">
    <property type="entry name" value="Fibrinogen C-terminal domain-like"/>
    <property type="match status" value="1"/>
</dbReference>
<dbReference type="OrthoDB" id="7735550at2759"/>
<dbReference type="Pfam" id="PF00147">
    <property type="entry name" value="Fibrinogen_C"/>
    <property type="match status" value="1"/>
</dbReference>
<evidence type="ECO:0000256" key="5">
    <source>
        <dbReference type="SAM" id="Coils"/>
    </source>
</evidence>
<evidence type="ECO:0000259" key="7">
    <source>
        <dbReference type="PROSITE" id="PS51406"/>
    </source>
</evidence>
<name>A0A8U0STK7_MUSPF</name>
<feature type="region of interest" description="Disordered" evidence="6">
    <location>
        <begin position="314"/>
        <end position="362"/>
    </location>
</feature>
<dbReference type="GO" id="GO:0042730">
    <property type="term" value="P:fibrinolysis"/>
    <property type="evidence" value="ECO:0007669"/>
    <property type="project" value="TreeGrafter"/>
</dbReference>
<keyword evidence="2" id="KW-0964">Secreted</keyword>
<keyword evidence="5" id="KW-0175">Coiled coil</keyword>
<dbReference type="PROSITE" id="PS00514">
    <property type="entry name" value="FIBRINOGEN_C_1"/>
    <property type="match status" value="1"/>
</dbReference>
<comment type="subcellular location">
    <subcellularLocation>
        <location evidence="1">Secreted</location>
    </subcellularLocation>
</comment>
<keyword evidence="4" id="KW-0325">Glycoprotein</keyword>
<dbReference type="AlphaFoldDB" id="A0A8U0STK7"/>
<dbReference type="CDD" id="cd00087">
    <property type="entry name" value="FReD"/>
    <property type="match status" value="1"/>
</dbReference>
<dbReference type="PANTHER" id="PTHR47221">
    <property type="entry name" value="FIBRINOGEN ALPHA CHAIN"/>
    <property type="match status" value="1"/>
</dbReference>
<dbReference type="PANTHER" id="PTHR47221:SF5">
    <property type="entry name" value="FIBRINOGEN C-TERMINAL DOMAIN-CONTAINING PROTEIN"/>
    <property type="match status" value="1"/>
</dbReference>
<dbReference type="CTD" id="83854"/>
<feature type="domain" description="Fibrinogen C-terminal" evidence="7">
    <location>
        <begin position="355"/>
        <end position="573"/>
    </location>
</feature>
<dbReference type="GO" id="GO:0005577">
    <property type="term" value="C:fibrinogen complex"/>
    <property type="evidence" value="ECO:0007669"/>
    <property type="project" value="TreeGrafter"/>
</dbReference>
<gene>
    <name evidence="9" type="primary">ANGPTL6</name>
</gene>
<reference evidence="9" key="1">
    <citation type="submission" date="2025-08" db="UniProtKB">
        <authorList>
            <consortium name="RefSeq"/>
        </authorList>
    </citation>
    <scope>IDENTIFICATION</scope>
    <source>
        <tissue evidence="9">Brain</tissue>
    </source>
</reference>
<dbReference type="FunFam" id="3.90.215.10:FF:000001">
    <property type="entry name" value="Tenascin isoform 1"/>
    <property type="match status" value="1"/>
</dbReference>
<feature type="compositionally biased region" description="Basic and acidic residues" evidence="6">
    <location>
        <begin position="320"/>
        <end position="335"/>
    </location>
</feature>
<dbReference type="SMART" id="SM00186">
    <property type="entry name" value="FBG"/>
    <property type="match status" value="1"/>
</dbReference>
<sequence length="574" mass="62127">MRFLLCRQWRKLEGTAGGGPWGPVWGGPSPGLEPSLAASLRSGTTISSFSPGVHSGYEFGTVGTGRRGLLPETVSAGAPVAPSAAPGSPCACFEPCQTQGLGPERSAMSAPPLRTLQLLLLLGATWARAGAPRCTYTFVLPQQKFTGAVCWSGPSTARPAAEAVNASEVAALRMRVGRHEELLRELQRLAAADGAVAGEVRALRKESRGLSARLGQLRAQLQHEAGPGAGPGPGAEPAALLALLGERVLNVSAEAQRAAARFHQLDVKFRELAQLVTQQSGLIARLERLCPGGTGGQQQVLPPPLVPVVPVSLVGGTNDTSRRLDPAPEPQRDQTLRQQGPLASPMPAGHPAVPTKPTGPWQDCAEAHQAGHRQSGVYELRLGRHVVSVWCEQQLEGGGWTVIQRRQDGSVNFFTTWQHYKVGFGQPDGEYWLGLEPVHQLTSRGDHELLVLLEDWGGRGARARYDGFSLEPESDHYRLRLGQYYGDAGDSLSWHNDKPFSTVDRDRDSYSGNCALYQRGGWWYHACAHSNLNGVWHRGGHYRSRYQDGVYWAEFRGGAYSLKKAAMLIRPLRL</sequence>
<proteinExistence type="predicted"/>
<evidence type="ECO:0000256" key="6">
    <source>
        <dbReference type="SAM" id="MobiDB-lite"/>
    </source>
</evidence>
<dbReference type="RefSeq" id="XP_004748531.2">
    <property type="nucleotide sequence ID" value="XM_004748474.3"/>
</dbReference>
<dbReference type="PROSITE" id="PS51406">
    <property type="entry name" value="FIBRINOGEN_C_2"/>
    <property type="match status" value="1"/>
</dbReference>
<dbReference type="InterPro" id="IPR020837">
    <property type="entry name" value="Fibrinogen_CS"/>
</dbReference>
<evidence type="ECO:0000256" key="3">
    <source>
        <dbReference type="ARBA" id="ARBA00023157"/>
    </source>
</evidence>
<dbReference type="GO" id="GO:0072377">
    <property type="term" value="P:blood coagulation, common pathway"/>
    <property type="evidence" value="ECO:0007669"/>
    <property type="project" value="TreeGrafter"/>
</dbReference>
<feature type="coiled-coil region" evidence="5">
    <location>
        <begin position="169"/>
        <end position="220"/>
    </location>
</feature>
<dbReference type="InterPro" id="IPR002181">
    <property type="entry name" value="Fibrinogen_a/b/g_C_dom"/>
</dbReference>
<evidence type="ECO:0000256" key="1">
    <source>
        <dbReference type="ARBA" id="ARBA00004613"/>
    </source>
</evidence>
<dbReference type="Proteomes" id="UP000000715">
    <property type="component" value="Unplaced"/>
</dbReference>
<keyword evidence="8" id="KW-1185">Reference proteome</keyword>
<dbReference type="InterPro" id="IPR036056">
    <property type="entry name" value="Fibrinogen-like_C"/>
</dbReference>
<keyword evidence="3" id="KW-1015">Disulfide bond</keyword>
<dbReference type="Gene3D" id="3.90.215.10">
    <property type="entry name" value="Gamma Fibrinogen, chain A, domain 1"/>
    <property type="match status" value="1"/>
</dbReference>
<evidence type="ECO:0000256" key="4">
    <source>
        <dbReference type="ARBA" id="ARBA00023180"/>
    </source>
</evidence>